<feature type="transmembrane region" description="Helical" evidence="6">
    <location>
        <begin position="172"/>
        <end position="193"/>
    </location>
</feature>
<name>A0A937FIT4_9CLOT</name>
<reference evidence="8" key="1">
    <citation type="submission" date="2021-01" db="EMBL/GenBank/DDBJ databases">
        <title>Genome public.</title>
        <authorList>
            <person name="Liu C."/>
            <person name="Sun Q."/>
        </authorList>
    </citation>
    <scope>NUCLEOTIDE SEQUENCE</scope>
    <source>
        <strain evidence="8">YIM B02565</strain>
    </source>
</reference>
<dbReference type="InterPro" id="IPR032816">
    <property type="entry name" value="VTT_dom"/>
</dbReference>
<dbReference type="InterPro" id="IPR015414">
    <property type="entry name" value="TMEM64"/>
</dbReference>
<feature type="transmembrane region" description="Helical" evidence="6">
    <location>
        <begin position="85"/>
        <end position="109"/>
    </location>
</feature>
<organism evidence="8 9">
    <name type="scientific">Clostridium paridis</name>
    <dbReference type="NCBI Taxonomy" id="2803863"/>
    <lineage>
        <taxon>Bacteria</taxon>
        <taxon>Bacillati</taxon>
        <taxon>Bacillota</taxon>
        <taxon>Clostridia</taxon>
        <taxon>Eubacteriales</taxon>
        <taxon>Clostridiaceae</taxon>
        <taxon>Clostridium</taxon>
    </lineage>
</organism>
<accession>A0A937FIT4</accession>
<evidence type="ECO:0000256" key="5">
    <source>
        <dbReference type="ARBA" id="ARBA00023136"/>
    </source>
</evidence>
<dbReference type="PANTHER" id="PTHR12677">
    <property type="entry name" value="GOLGI APPARATUS MEMBRANE PROTEIN TVP38-RELATED"/>
    <property type="match status" value="1"/>
</dbReference>
<comment type="subcellular location">
    <subcellularLocation>
        <location evidence="1 6">Cell membrane</location>
        <topology evidence="1 6">Multi-pass membrane protein</topology>
    </subcellularLocation>
</comment>
<dbReference type="AlphaFoldDB" id="A0A937FIT4"/>
<proteinExistence type="inferred from homology"/>
<evidence type="ECO:0000256" key="2">
    <source>
        <dbReference type="ARBA" id="ARBA00022475"/>
    </source>
</evidence>
<keyword evidence="2 6" id="KW-1003">Cell membrane</keyword>
<keyword evidence="9" id="KW-1185">Reference proteome</keyword>
<keyword evidence="5 6" id="KW-0472">Membrane</keyword>
<sequence length="230" mass="26116">MINFIKSHWKKALSVLTLLVLFLFIYKYKDELLSFMQLLKNTDEVSNYIKSFGPLAGITFILLQVLQVVIFFIPGEFIQAAGGYAFGTWIGTLYSIIGISLGSTVLFFATRRFGHNFVEKVLPKKVKRSFEKIFNSKRINLIVFLVYLIPGFPKDSLAFLAGLSKINFKNFIIYSTLGRLPALFLSSYYGANIASGKKFIIIMLSVVFVLIIGVGIRFKSHFFSKLEEIE</sequence>
<feature type="transmembrane region" description="Helical" evidence="6">
    <location>
        <begin position="139"/>
        <end position="160"/>
    </location>
</feature>
<dbReference type="Proteomes" id="UP000623681">
    <property type="component" value="Unassembled WGS sequence"/>
</dbReference>
<evidence type="ECO:0000313" key="8">
    <source>
        <dbReference type="EMBL" id="MBL4932416.1"/>
    </source>
</evidence>
<keyword evidence="4 6" id="KW-1133">Transmembrane helix</keyword>
<gene>
    <name evidence="8" type="ORF">JK634_11405</name>
</gene>
<evidence type="ECO:0000313" key="9">
    <source>
        <dbReference type="Proteomes" id="UP000623681"/>
    </source>
</evidence>
<protein>
    <recommendedName>
        <fullName evidence="6">TVP38/TMEM64 family membrane protein</fullName>
    </recommendedName>
</protein>
<evidence type="ECO:0000256" key="1">
    <source>
        <dbReference type="ARBA" id="ARBA00004651"/>
    </source>
</evidence>
<dbReference type="EMBL" id="JAESWA010000022">
    <property type="protein sequence ID" value="MBL4932416.1"/>
    <property type="molecule type" value="Genomic_DNA"/>
</dbReference>
<dbReference type="GO" id="GO:0005886">
    <property type="term" value="C:plasma membrane"/>
    <property type="evidence" value="ECO:0007669"/>
    <property type="project" value="UniProtKB-SubCell"/>
</dbReference>
<comment type="caution">
    <text evidence="8">The sequence shown here is derived from an EMBL/GenBank/DDBJ whole genome shotgun (WGS) entry which is preliminary data.</text>
</comment>
<evidence type="ECO:0000259" key="7">
    <source>
        <dbReference type="Pfam" id="PF09335"/>
    </source>
</evidence>
<keyword evidence="3 6" id="KW-0812">Transmembrane</keyword>
<feature type="transmembrane region" description="Helical" evidence="6">
    <location>
        <begin position="199"/>
        <end position="218"/>
    </location>
</feature>
<evidence type="ECO:0000256" key="4">
    <source>
        <dbReference type="ARBA" id="ARBA00022989"/>
    </source>
</evidence>
<evidence type="ECO:0000256" key="6">
    <source>
        <dbReference type="RuleBase" id="RU366058"/>
    </source>
</evidence>
<dbReference type="Pfam" id="PF09335">
    <property type="entry name" value="VTT_dom"/>
    <property type="match status" value="1"/>
</dbReference>
<dbReference type="PANTHER" id="PTHR12677:SF59">
    <property type="entry name" value="GOLGI APPARATUS MEMBRANE PROTEIN TVP38-RELATED"/>
    <property type="match status" value="1"/>
</dbReference>
<evidence type="ECO:0000256" key="3">
    <source>
        <dbReference type="ARBA" id="ARBA00022692"/>
    </source>
</evidence>
<feature type="transmembrane region" description="Helical" evidence="6">
    <location>
        <begin position="51"/>
        <end position="73"/>
    </location>
</feature>
<feature type="domain" description="VTT" evidence="7">
    <location>
        <begin position="73"/>
        <end position="191"/>
    </location>
</feature>
<dbReference type="RefSeq" id="WP_202767774.1">
    <property type="nucleotide sequence ID" value="NZ_JAESWA010000022.1"/>
</dbReference>
<comment type="similarity">
    <text evidence="6">Belongs to the TVP38/TMEM64 family.</text>
</comment>